<reference evidence="5 6" key="1">
    <citation type="submission" date="2013-02" db="EMBL/GenBank/DDBJ databases">
        <title>Draft Genome Sequence of Streptomyces afghaniensis, Which Produces Compounds of the Julimycin B-Complex.</title>
        <authorList>
            <person name="Gruening B.A."/>
            <person name="Praeg A."/>
            <person name="Erxleben A."/>
            <person name="Guenther S."/>
            <person name="Fiedler H.-P."/>
            <person name="Goodfellow M."/>
            <person name="Mueller M."/>
        </authorList>
    </citation>
    <scope>NUCLEOTIDE SEQUENCE [LARGE SCALE GENOMIC DNA]</scope>
    <source>
        <strain evidence="5 6">772</strain>
    </source>
</reference>
<dbReference type="EMBL" id="AOPY01001366">
    <property type="protein sequence ID" value="EPJ40596.1"/>
    <property type="molecule type" value="Genomic_DNA"/>
</dbReference>
<dbReference type="InterPro" id="IPR002347">
    <property type="entry name" value="SDR_fam"/>
</dbReference>
<dbReference type="FunFam" id="3.40.50.720:FF:000047">
    <property type="entry name" value="NADP-dependent L-serine/L-allo-threonine dehydrogenase"/>
    <property type="match status" value="1"/>
</dbReference>
<dbReference type="PRINTS" id="PR00081">
    <property type="entry name" value="GDHRDH"/>
</dbReference>
<protein>
    <submittedName>
        <fullName evidence="5">Putative Serine 3-dehydrogenase</fullName>
    </submittedName>
</protein>
<proteinExistence type="inferred from homology"/>
<name>S4MUZ6_9ACTN</name>
<dbReference type="AlphaFoldDB" id="S4MUZ6"/>
<evidence type="ECO:0000256" key="1">
    <source>
        <dbReference type="ARBA" id="ARBA00006484"/>
    </source>
</evidence>
<dbReference type="SMART" id="SM00822">
    <property type="entry name" value="PKS_KR"/>
    <property type="match status" value="1"/>
</dbReference>
<dbReference type="PANTHER" id="PTHR43669">
    <property type="entry name" value="5-KETO-D-GLUCONATE 5-REDUCTASE"/>
    <property type="match status" value="1"/>
</dbReference>
<accession>S4MUZ6</accession>
<keyword evidence="2" id="KW-0560">Oxidoreductase</keyword>
<dbReference type="InterPro" id="IPR020904">
    <property type="entry name" value="Sc_DH/Rdtase_CS"/>
</dbReference>
<sequence>MHGARTVDGMTHTSPSLPLTGRVAVVTGASSGIGAATARRLADGGARVALLGRREDRLEALAGELRRATPGAVLPVAVDLTDTRAVPEAARAVAGALGAVDLVVANAGVMLGAPFERGRADEWDRMIDVNLRGLLHTSRAFADDLLAAGARGGPADLVHVGSVGGHALFPDWSVYCATKAAVAHLTRNLRAELGPRGVRVKNIEPGVTGTELGADMQDLGMREALSRLRSGLGPLAAEDVAEAIAFAVSAPPHVNVAEMVVVPVRQG</sequence>
<dbReference type="PROSITE" id="PS00061">
    <property type="entry name" value="ADH_SHORT"/>
    <property type="match status" value="1"/>
</dbReference>
<dbReference type="InterPro" id="IPR036291">
    <property type="entry name" value="NAD(P)-bd_dom_sf"/>
</dbReference>
<dbReference type="InterPro" id="IPR057326">
    <property type="entry name" value="KR_dom"/>
</dbReference>
<dbReference type="GO" id="GO:0016616">
    <property type="term" value="F:oxidoreductase activity, acting on the CH-OH group of donors, NAD or NADP as acceptor"/>
    <property type="evidence" value="ECO:0007669"/>
    <property type="project" value="UniProtKB-ARBA"/>
</dbReference>
<dbReference type="Proteomes" id="UP000015001">
    <property type="component" value="Unassembled WGS sequence"/>
</dbReference>
<feature type="domain" description="Ketoreductase" evidence="4">
    <location>
        <begin position="22"/>
        <end position="206"/>
    </location>
</feature>
<evidence type="ECO:0000256" key="3">
    <source>
        <dbReference type="RuleBase" id="RU000363"/>
    </source>
</evidence>
<comment type="caution">
    <text evidence="5">The sequence shown here is derived from an EMBL/GenBank/DDBJ whole genome shotgun (WGS) entry which is preliminary data.</text>
</comment>
<keyword evidence="6" id="KW-1185">Reference proteome</keyword>
<comment type="similarity">
    <text evidence="1 3">Belongs to the short-chain dehydrogenases/reductases (SDR) family.</text>
</comment>
<evidence type="ECO:0000313" key="6">
    <source>
        <dbReference type="Proteomes" id="UP000015001"/>
    </source>
</evidence>
<evidence type="ECO:0000313" key="5">
    <source>
        <dbReference type="EMBL" id="EPJ40596.1"/>
    </source>
</evidence>
<dbReference type="PRINTS" id="PR00080">
    <property type="entry name" value="SDRFAMILY"/>
</dbReference>
<dbReference type="HOGENOM" id="CLU_010194_2_10_11"/>
<dbReference type="PATRIC" id="fig|1283301.3.peg.2310"/>
<gene>
    <name evidence="5" type="ORF">STAFG_2337</name>
</gene>
<evidence type="ECO:0000259" key="4">
    <source>
        <dbReference type="SMART" id="SM00822"/>
    </source>
</evidence>
<dbReference type="Gene3D" id="3.40.50.720">
    <property type="entry name" value="NAD(P)-binding Rossmann-like Domain"/>
    <property type="match status" value="1"/>
</dbReference>
<dbReference type="PANTHER" id="PTHR43669:SF3">
    <property type="entry name" value="ALCOHOL DEHYDROGENASE, PUTATIVE (AFU_ORTHOLOGUE AFUA_3G03445)-RELATED"/>
    <property type="match status" value="1"/>
</dbReference>
<dbReference type="SUPFAM" id="SSF51735">
    <property type="entry name" value="NAD(P)-binding Rossmann-fold domains"/>
    <property type="match status" value="1"/>
</dbReference>
<organism evidence="5 6">
    <name type="scientific">Streptomyces afghaniensis 772</name>
    <dbReference type="NCBI Taxonomy" id="1283301"/>
    <lineage>
        <taxon>Bacteria</taxon>
        <taxon>Bacillati</taxon>
        <taxon>Actinomycetota</taxon>
        <taxon>Actinomycetes</taxon>
        <taxon>Kitasatosporales</taxon>
        <taxon>Streptomycetaceae</taxon>
        <taxon>Streptomyces</taxon>
    </lineage>
</organism>
<evidence type="ECO:0000256" key="2">
    <source>
        <dbReference type="ARBA" id="ARBA00023002"/>
    </source>
</evidence>
<dbReference type="Pfam" id="PF00106">
    <property type="entry name" value="adh_short"/>
    <property type="match status" value="1"/>
</dbReference>